<dbReference type="InterPro" id="IPR038765">
    <property type="entry name" value="Papain-like_cys_pep_sf"/>
</dbReference>
<accession>A0ABV5CAL1</accession>
<keyword evidence="2" id="KW-0645">Protease</keyword>
<evidence type="ECO:0000256" key="6">
    <source>
        <dbReference type="SAM" id="MobiDB-lite"/>
    </source>
</evidence>
<dbReference type="RefSeq" id="WP_375556125.1">
    <property type="nucleotide sequence ID" value="NZ_JBBVGT010000002.1"/>
</dbReference>
<evidence type="ECO:0000256" key="2">
    <source>
        <dbReference type="ARBA" id="ARBA00022670"/>
    </source>
</evidence>
<proteinExistence type="inferred from homology"/>
<dbReference type="Pfam" id="PF00877">
    <property type="entry name" value="NLPC_P60"/>
    <property type="match status" value="1"/>
</dbReference>
<dbReference type="EMBL" id="JBBVGT010000002">
    <property type="protein sequence ID" value="MFB5944560.1"/>
    <property type="molecule type" value="Genomic_DNA"/>
</dbReference>
<evidence type="ECO:0000256" key="4">
    <source>
        <dbReference type="ARBA" id="ARBA00022801"/>
    </source>
</evidence>
<comment type="similarity">
    <text evidence="1">Belongs to the peptidase C40 family.</text>
</comment>
<evidence type="ECO:0000259" key="8">
    <source>
        <dbReference type="PROSITE" id="PS51935"/>
    </source>
</evidence>
<feature type="domain" description="NlpC/P60" evidence="8">
    <location>
        <begin position="69"/>
        <end position="191"/>
    </location>
</feature>
<evidence type="ECO:0000313" key="10">
    <source>
        <dbReference type="Proteomes" id="UP001580928"/>
    </source>
</evidence>
<dbReference type="Proteomes" id="UP001580928">
    <property type="component" value="Unassembled WGS sequence"/>
</dbReference>
<protein>
    <submittedName>
        <fullName evidence="9">NlpC/P60 family protein</fullName>
    </submittedName>
</protein>
<comment type="caution">
    <text evidence="9">The sequence shown here is derived from an EMBL/GenBank/DDBJ whole genome shotgun (WGS) entry which is preliminary data.</text>
</comment>
<dbReference type="PROSITE" id="PS51257">
    <property type="entry name" value="PROKAR_LIPOPROTEIN"/>
    <property type="match status" value="1"/>
</dbReference>
<feature type="region of interest" description="Disordered" evidence="6">
    <location>
        <begin position="27"/>
        <end position="50"/>
    </location>
</feature>
<sequence>MIRRDFIIGCILFLSATVLSSCLARPERVGPSYSKNAPVGKDRAERSTGKTNRNIAEKYADIIGVDVSDIDNIDLYQYIDNWMGIPHRLGGLDRRGIDCSAFAKQLVHEVYGKELPRTAEDMSKIVKRKYENQLREGDLIFFNFNGGRFDHVGIYLGNSRFVHVSTSKGVIISNLKDPWYYKYFSRGGSIL</sequence>
<dbReference type="InterPro" id="IPR000064">
    <property type="entry name" value="NLP_P60_dom"/>
</dbReference>
<keyword evidence="5" id="KW-0788">Thiol protease</keyword>
<evidence type="ECO:0000256" key="5">
    <source>
        <dbReference type="ARBA" id="ARBA00022807"/>
    </source>
</evidence>
<evidence type="ECO:0000256" key="3">
    <source>
        <dbReference type="ARBA" id="ARBA00022729"/>
    </source>
</evidence>
<feature type="signal peptide" evidence="7">
    <location>
        <begin position="1"/>
        <end position="24"/>
    </location>
</feature>
<evidence type="ECO:0000256" key="1">
    <source>
        <dbReference type="ARBA" id="ARBA00007074"/>
    </source>
</evidence>
<name>A0ABV5CAL1_9SPHI</name>
<organism evidence="9 10">
    <name type="scientific">Albibacterium profundi</name>
    <dbReference type="NCBI Taxonomy" id="3134906"/>
    <lineage>
        <taxon>Bacteria</taxon>
        <taxon>Pseudomonadati</taxon>
        <taxon>Bacteroidota</taxon>
        <taxon>Sphingobacteriia</taxon>
        <taxon>Sphingobacteriales</taxon>
        <taxon>Sphingobacteriaceae</taxon>
        <taxon>Albibacterium</taxon>
    </lineage>
</organism>
<dbReference type="SUPFAM" id="SSF54001">
    <property type="entry name" value="Cysteine proteinases"/>
    <property type="match status" value="1"/>
</dbReference>
<evidence type="ECO:0000256" key="7">
    <source>
        <dbReference type="SAM" id="SignalP"/>
    </source>
</evidence>
<dbReference type="PANTHER" id="PTHR47360">
    <property type="entry name" value="MUREIN DD-ENDOPEPTIDASE MEPS/MUREIN LD-CARBOXYPEPTIDASE"/>
    <property type="match status" value="1"/>
</dbReference>
<dbReference type="PROSITE" id="PS51935">
    <property type="entry name" value="NLPC_P60"/>
    <property type="match status" value="1"/>
</dbReference>
<keyword evidence="4" id="KW-0378">Hydrolase</keyword>
<gene>
    <name evidence="9" type="ORF">WKR92_01805</name>
</gene>
<evidence type="ECO:0000313" key="9">
    <source>
        <dbReference type="EMBL" id="MFB5944560.1"/>
    </source>
</evidence>
<keyword evidence="3 7" id="KW-0732">Signal</keyword>
<dbReference type="PANTHER" id="PTHR47360:SF1">
    <property type="entry name" value="ENDOPEPTIDASE NLPC-RELATED"/>
    <property type="match status" value="1"/>
</dbReference>
<feature type="chain" id="PRO_5047498628" evidence="7">
    <location>
        <begin position="25"/>
        <end position="191"/>
    </location>
</feature>
<keyword evidence="10" id="KW-1185">Reference proteome</keyword>
<dbReference type="InterPro" id="IPR052062">
    <property type="entry name" value="Murein_DD/LD_carboxypeptidase"/>
</dbReference>
<dbReference type="Gene3D" id="3.90.1720.10">
    <property type="entry name" value="endopeptidase domain like (from Nostoc punctiforme)"/>
    <property type="match status" value="1"/>
</dbReference>
<reference evidence="9 10" key="1">
    <citation type="submission" date="2024-04" db="EMBL/GenBank/DDBJ databases">
        <title>Albibacterium profundi sp. nov., isolated from sediment of the Challenger Deep of Mariana Trench.</title>
        <authorList>
            <person name="Wang Y."/>
        </authorList>
    </citation>
    <scope>NUCLEOTIDE SEQUENCE [LARGE SCALE GENOMIC DNA]</scope>
    <source>
        <strain evidence="9 10">RHL897</strain>
    </source>
</reference>